<reference evidence="1 2" key="1">
    <citation type="submission" date="2020-02" db="EMBL/GenBank/DDBJ databases">
        <authorList>
            <person name="Ferguson B K."/>
        </authorList>
    </citation>
    <scope>NUCLEOTIDE SEQUENCE [LARGE SCALE GENOMIC DNA]</scope>
</reference>
<gene>
    <name evidence="1" type="ORF">TBRA_LOCUS15571</name>
</gene>
<proteinExistence type="predicted"/>
<evidence type="ECO:0000313" key="2">
    <source>
        <dbReference type="Proteomes" id="UP000479190"/>
    </source>
</evidence>
<keyword evidence="2" id="KW-1185">Reference proteome</keyword>
<sequence length="57" mass="6564">MESVPPPPPRGKTNENLMRKVNNKNVKIIPEDQPHWSTVIVIPHNNINQESIKQINK</sequence>
<protein>
    <submittedName>
        <fullName evidence="1">Uncharacterized protein</fullName>
    </submittedName>
</protein>
<accession>A0A6H5J0I4</accession>
<name>A0A6H5J0I4_9HYME</name>
<evidence type="ECO:0000313" key="1">
    <source>
        <dbReference type="EMBL" id="CAB0043983.1"/>
    </source>
</evidence>
<organism evidence="1 2">
    <name type="scientific">Trichogramma brassicae</name>
    <dbReference type="NCBI Taxonomy" id="86971"/>
    <lineage>
        <taxon>Eukaryota</taxon>
        <taxon>Metazoa</taxon>
        <taxon>Ecdysozoa</taxon>
        <taxon>Arthropoda</taxon>
        <taxon>Hexapoda</taxon>
        <taxon>Insecta</taxon>
        <taxon>Pterygota</taxon>
        <taxon>Neoptera</taxon>
        <taxon>Endopterygota</taxon>
        <taxon>Hymenoptera</taxon>
        <taxon>Apocrita</taxon>
        <taxon>Proctotrupomorpha</taxon>
        <taxon>Chalcidoidea</taxon>
        <taxon>Trichogrammatidae</taxon>
        <taxon>Trichogramma</taxon>
    </lineage>
</organism>
<dbReference type="EMBL" id="CADCXV010001370">
    <property type="protein sequence ID" value="CAB0043983.1"/>
    <property type="molecule type" value="Genomic_DNA"/>
</dbReference>
<dbReference type="Proteomes" id="UP000479190">
    <property type="component" value="Unassembled WGS sequence"/>
</dbReference>
<feature type="non-terminal residue" evidence="1">
    <location>
        <position position="57"/>
    </location>
</feature>
<dbReference type="AlphaFoldDB" id="A0A6H5J0I4"/>